<evidence type="ECO:0000256" key="4">
    <source>
        <dbReference type="SAM" id="MobiDB-lite"/>
    </source>
</evidence>
<evidence type="ECO:0000256" key="5">
    <source>
        <dbReference type="SAM" id="SignalP"/>
    </source>
</evidence>
<dbReference type="PROSITE" id="PS50835">
    <property type="entry name" value="IG_LIKE"/>
    <property type="match status" value="1"/>
</dbReference>
<dbReference type="GO" id="GO:0050852">
    <property type="term" value="P:T cell receptor signaling pathway"/>
    <property type="evidence" value="ECO:0007669"/>
    <property type="project" value="TreeGrafter"/>
</dbReference>
<name>A0A6P7KJL0_BETSP</name>
<dbReference type="InterPro" id="IPR050504">
    <property type="entry name" value="IgSF_BTN/MOG"/>
</dbReference>
<dbReference type="Proteomes" id="UP000515150">
    <property type="component" value="Chromosome 15"/>
</dbReference>
<dbReference type="InterPro" id="IPR007110">
    <property type="entry name" value="Ig-like_dom"/>
</dbReference>
<proteinExistence type="predicted"/>
<reference evidence="8" key="1">
    <citation type="submission" date="2025-08" db="UniProtKB">
        <authorList>
            <consortium name="RefSeq"/>
        </authorList>
    </citation>
    <scope>IDENTIFICATION</scope>
</reference>
<dbReference type="GeneID" id="114841799"/>
<dbReference type="Gene3D" id="2.60.40.10">
    <property type="entry name" value="Immunoglobulins"/>
    <property type="match status" value="1"/>
</dbReference>
<keyword evidence="3" id="KW-0393">Immunoglobulin domain</keyword>
<feature type="domain" description="Ig-like" evidence="6">
    <location>
        <begin position="32"/>
        <end position="127"/>
    </location>
</feature>
<evidence type="ECO:0000256" key="3">
    <source>
        <dbReference type="ARBA" id="ARBA00023319"/>
    </source>
</evidence>
<feature type="signal peptide" evidence="5">
    <location>
        <begin position="1"/>
        <end position="29"/>
    </location>
</feature>
<evidence type="ECO:0000313" key="7">
    <source>
        <dbReference type="Proteomes" id="UP000515150"/>
    </source>
</evidence>
<accession>A0A6P7KJL0</accession>
<dbReference type="GO" id="GO:0009897">
    <property type="term" value="C:external side of plasma membrane"/>
    <property type="evidence" value="ECO:0007669"/>
    <property type="project" value="TreeGrafter"/>
</dbReference>
<evidence type="ECO:0000259" key="6">
    <source>
        <dbReference type="PROSITE" id="PS50835"/>
    </source>
</evidence>
<dbReference type="InterPro" id="IPR036179">
    <property type="entry name" value="Ig-like_dom_sf"/>
</dbReference>
<dbReference type="GO" id="GO:0001817">
    <property type="term" value="P:regulation of cytokine production"/>
    <property type="evidence" value="ECO:0007669"/>
    <property type="project" value="TreeGrafter"/>
</dbReference>
<dbReference type="KEGG" id="bspl:114841799"/>
<dbReference type="AlphaFoldDB" id="A0A6P7KJL0"/>
<dbReference type="InterPro" id="IPR013106">
    <property type="entry name" value="Ig_V-set"/>
</dbReference>
<feature type="region of interest" description="Disordered" evidence="4">
    <location>
        <begin position="209"/>
        <end position="230"/>
    </location>
</feature>
<dbReference type="Pfam" id="PF07686">
    <property type="entry name" value="V-set"/>
    <property type="match status" value="1"/>
</dbReference>
<dbReference type="GO" id="GO:0005102">
    <property type="term" value="F:signaling receptor binding"/>
    <property type="evidence" value="ECO:0007669"/>
    <property type="project" value="TreeGrafter"/>
</dbReference>
<dbReference type="InterPro" id="IPR013783">
    <property type="entry name" value="Ig-like_fold"/>
</dbReference>
<comment type="subcellular location">
    <subcellularLocation>
        <location evidence="1">Membrane</location>
    </subcellularLocation>
</comment>
<evidence type="ECO:0000256" key="2">
    <source>
        <dbReference type="ARBA" id="ARBA00023136"/>
    </source>
</evidence>
<evidence type="ECO:0000256" key="1">
    <source>
        <dbReference type="ARBA" id="ARBA00004370"/>
    </source>
</evidence>
<gene>
    <name evidence="8" type="primary">LOC114841799</name>
</gene>
<dbReference type="PANTHER" id="PTHR24100:SF151">
    <property type="entry name" value="ICOS LIGAND"/>
    <property type="match status" value="1"/>
</dbReference>
<dbReference type="OrthoDB" id="9898017at2759"/>
<dbReference type="PANTHER" id="PTHR24100">
    <property type="entry name" value="BUTYROPHILIN"/>
    <property type="match status" value="1"/>
</dbReference>
<sequence length="230" mass="26176">MRWCCTFQCALKCFFFFAGMGHFTPQVTAQVGQNVTLQCCFDASLNLRTRTVDWKKDDKQVVHVYRDRKDCPDLQETQFRHRTALRHEDLSRGVMTLQILAQLSDTGNFSCNVPKGRGSEMLSQRVMLFVMNTRKVLPNITRFPKKDEMTTVRLKGRTPVSLPLPGFVLASSELAFLGLVLESWLNGERSVQDLFGRKLRDSSVGGCKHLSNGDSDEPISSRWRPTPLIM</sequence>
<keyword evidence="2" id="KW-0472">Membrane</keyword>
<dbReference type="InParanoid" id="A0A6P7KJL0"/>
<keyword evidence="5" id="KW-0732">Signal</keyword>
<dbReference type="RefSeq" id="XP_028982777.1">
    <property type="nucleotide sequence ID" value="XM_029126944.3"/>
</dbReference>
<protein>
    <submittedName>
        <fullName evidence="8">Uncharacterized protein LOC114841799 isoform X1</fullName>
    </submittedName>
</protein>
<organism evidence="7 8">
    <name type="scientific">Betta splendens</name>
    <name type="common">Siamese fighting fish</name>
    <dbReference type="NCBI Taxonomy" id="158456"/>
    <lineage>
        <taxon>Eukaryota</taxon>
        <taxon>Metazoa</taxon>
        <taxon>Chordata</taxon>
        <taxon>Craniata</taxon>
        <taxon>Vertebrata</taxon>
        <taxon>Euteleostomi</taxon>
        <taxon>Actinopterygii</taxon>
        <taxon>Neopterygii</taxon>
        <taxon>Teleostei</taxon>
        <taxon>Neoteleostei</taxon>
        <taxon>Acanthomorphata</taxon>
        <taxon>Anabantaria</taxon>
        <taxon>Anabantiformes</taxon>
        <taxon>Anabantoidei</taxon>
        <taxon>Osphronemidae</taxon>
        <taxon>Betta</taxon>
    </lineage>
</organism>
<dbReference type="SUPFAM" id="SSF48726">
    <property type="entry name" value="Immunoglobulin"/>
    <property type="match status" value="1"/>
</dbReference>
<evidence type="ECO:0000313" key="8">
    <source>
        <dbReference type="RefSeq" id="XP_028982777.1"/>
    </source>
</evidence>
<dbReference type="InterPro" id="IPR003599">
    <property type="entry name" value="Ig_sub"/>
</dbReference>
<dbReference type="SMART" id="SM00409">
    <property type="entry name" value="IG"/>
    <property type="match status" value="1"/>
</dbReference>
<feature type="chain" id="PRO_5028124009" evidence="5">
    <location>
        <begin position="30"/>
        <end position="230"/>
    </location>
</feature>
<keyword evidence="7" id="KW-1185">Reference proteome</keyword>